<gene>
    <name evidence="3" type="ORF">C8A01DRAFT_41217</name>
</gene>
<dbReference type="GO" id="GO:0043022">
    <property type="term" value="F:ribosome binding"/>
    <property type="evidence" value="ECO:0007669"/>
    <property type="project" value="InterPro"/>
</dbReference>
<dbReference type="PROSITE" id="PS51758">
    <property type="entry name" value="LETM1_RBD"/>
    <property type="match status" value="1"/>
</dbReference>
<dbReference type="Proteomes" id="UP001303115">
    <property type="component" value="Unassembled WGS sequence"/>
</dbReference>
<dbReference type="Pfam" id="PF07766">
    <property type="entry name" value="LETM1_RBD"/>
    <property type="match status" value="1"/>
</dbReference>
<keyword evidence="4" id="KW-1185">Reference proteome</keyword>
<sequence length="107" mass="11674">MAKVLGLPVRAWTPGFVLGPRVQRRLGFLGVDDALLVQSGGAAALVGEEVRLACADRGVDVLGRGEEELRGVLERWLRLTDGRRLGGEGREREVKRLLLVKDSEWGA</sequence>
<reference evidence="4" key="1">
    <citation type="journal article" date="2023" name="Mol. Phylogenet. Evol.">
        <title>Genome-scale phylogeny and comparative genomics of the fungal order Sordariales.</title>
        <authorList>
            <person name="Hensen N."/>
            <person name="Bonometti L."/>
            <person name="Westerberg I."/>
            <person name="Brannstrom I.O."/>
            <person name="Guillou S."/>
            <person name="Cros-Aarteil S."/>
            <person name="Calhoun S."/>
            <person name="Haridas S."/>
            <person name="Kuo A."/>
            <person name="Mondo S."/>
            <person name="Pangilinan J."/>
            <person name="Riley R."/>
            <person name="LaButti K."/>
            <person name="Andreopoulos B."/>
            <person name="Lipzen A."/>
            <person name="Chen C."/>
            <person name="Yan M."/>
            <person name="Daum C."/>
            <person name="Ng V."/>
            <person name="Clum A."/>
            <person name="Steindorff A."/>
            <person name="Ohm R.A."/>
            <person name="Martin F."/>
            <person name="Silar P."/>
            <person name="Natvig D.O."/>
            <person name="Lalanne C."/>
            <person name="Gautier V."/>
            <person name="Ament-Velasquez S.L."/>
            <person name="Kruys A."/>
            <person name="Hutchinson M.I."/>
            <person name="Powell A.J."/>
            <person name="Barry K."/>
            <person name="Miller A.N."/>
            <person name="Grigoriev I.V."/>
            <person name="Debuchy R."/>
            <person name="Gladieux P."/>
            <person name="Hiltunen Thoren M."/>
            <person name="Johannesson H."/>
        </authorList>
    </citation>
    <scope>NUCLEOTIDE SEQUENCE [LARGE SCALE GENOMIC DNA]</scope>
    <source>
        <strain evidence="4">CBS 284.82</strain>
    </source>
</reference>
<feature type="domain" description="Letm1 RBD" evidence="2">
    <location>
        <begin position="1"/>
        <end position="107"/>
    </location>
</feature>
<organism evidence="3 4">
    <name type="scientific">Parachaetomium inaequale</name>
    <dbReference type="NCBI Taxonomy" id="2588326"/>
    <lineage>
        <taxon>Eukaryota</taxon>
        <taxon>Fungi</taxon>
        <taxon>Dikarya</taxon>
        <taxon>Ascomycota</taxon>
        <taxon>Pezizomycotina</taxon>
        <taxon>Sordariomycetes</taxon>
        <taxon>Sordariomycetidae</taxon>
        <taxon>Sordariales</taxon>
        <taxon>Chaetomiaceae</taxon>
        <taxon>Parachaetomium</taxon>
    </lineage>
</organism>
<evidence type="ECO:0000259" key="2">
    <source>
        <dbReference type="PROSITE" id="PS51758"/>
    </source>
</evidence>
<evidence type="ECO:0000256" key="1">
    <source>
        <dbReference type="PROSITE-ProRule" id="PRU01094"/>
    </source>
</evidence>
<comment type="caution">
    <text evidence="3">The sequence shown here is derived from an EMBL/GenBank/DDBJ whole genome shotgun (WGS) entry which is preliminary data.</text>
</comment>
<proteinExistence type="predicted"/>
<evidence type="ECO:0000313" key="3">
    <source>
        <dbReference type="EMBL" id="KAK4032357.1"/>
    </source>
</evidence>
<dbReference type="AlphaFoldDB" id="A0AAN6PAB7"/>
<dbReference type="InterPro" id="IPR033122">
    <property type="entry name" value="LETM1-like_RBD"/>
</dbReference>
<accession>A0AAN6PAB7</accession>
<name>A0AAN6PAB7_9PEZI</name>
<protein>
    <recommendedName>
        <fullName evidence="2">Letm1 RBD domain-containing protein</fullName>
    </recommendedName>
</protein>
<evidence type="ECO:0000313" key="4">
    <source>
        <dbReference type="Proteomes" id="UP001303115"/>
    </source>
</evidence>
<dbReference type="EMBL" id="MU854620">
    <property type="protein sequence ID" value="KAK4032357.1"/>
    <property type="molecule type" value="Genomic_DNA"/>
</dbReference>
<keyword evidence="1" id="KW-0496">Mitochondrion</keyword>